<dbReference type="FunFam" id="2.30.30.30:FF:000002">
    <property type="entry name" value="Transcription termination/antitermination factor NusG"/>
    <property type="match status" value="1"/>
</dbReference>
<sequence>MLEVEREGYSTKVDQVFVPSENIVEMRDGKKRVRNKVFFPGYLLIKMDMDKETKYMIENISGVMSFVGPQGEPQALKQEEVNRILGIVEGSKGKEVVKSLFIVGDHVKVTDGPFLDFSGFVKEVNDEKQKLKVSVSIFGRPTPVELNYLQVEKEK</sequence>
<dbReference type="CDD" id="cd06091">
    <property type="entry name" value="KOW_NusG"/>
    <property type="match status" value="1"/>
</dbReference>
<keyword evidence="3" id="KW-0805">Transcription regulation</keyword>
<gene>
    <name evidence="7" type="ORF">METZ01_LOCUS131753</name>
</gene>
<dbReference type="GO" id="GO:0006353">
    <property type="term" value="P:DNA-templated transcription termination"/>
    <property type="evidence" value="ECO:0007669"/>
    <property type="project" value="UniProtKB-KW"/>
</dbReference>
<dbReference type="PANTHER" id="PTHR30265">
    <property type="entry name" value="RHO-INTERACTING TRANSCRIPTION TERMINATION FACTOR NUSG"/>
    <property type="match status" value="1"/>
</dbReference>
<accession>A0A381YPK8</accession>
<evidence type="ECO:0008006" key="8">
    <source>
        <dbReference type="Google" id="ProtNLM"/>
    </source>
</evidence>
<dbReference type="Pfam" id="PF02357">
    <property type="entry name" value="NusG"/>
    <property type="match status" value="1"/>
</dbReference>
<dbReference type="SUPFAM" id="SSF82679">
    <property type="entry name" value="N-utilization substance G protein NusG, N-terminal domain"/>
    <property type="match status" value="1"/>
</dbReference>
<keyword evidence="2" id="KW-0889">Transcription antitermination</keyword>
<keyword evidence="1" id="KW-0806">Transcription termination</keyword>
<reference evidence="7" key="1">
    <citation type="submission" date="2018-05" db="EMBL/GenBank/DDBJ databases">
        <authorList>
            <person name="Lanie J.A."/>
            <person name="Ng W.-L."/>
            <person name="Kazmierczak K.M."/>
            <person name="Andrzejewski T.M."/>
            <person name="Davidsen T.M."/>
            <person name="Wayne K.J."/>
            <person name="Tettelin H."/>
            <person name="Glass J.I."/>
            <person name="Rusch D."/>
            <person name="Podicherti R."/>
            <person name="Tsui H.-C.T."/>
            <person name="Winkler M.E."/>
        </authorList>
    </citation>
    <scope>NUCLEOTIDE SEQUENCE</scope>
</reference>
<dbReference type="InterPro" id="IPR047050">
    <property type="entry name" value="NGN"/>
</dbReference>
<dbReference type="GO" id="GO:0006354">
    <property type="term" value="P:DNA-templated transcription elongation"/>
    <property type="evidence" value="ECO:0007669"/>
    <property type="project" value="InterPro"/>
</dbReference>
<dbReference type="InterPro" id="IPR005824">
    <property type="entry name" value="KOW"/>
</dbReference>
<feature type="domain" description="NusG-like N-terminal" evidence="5">
    <location>
        <begin position="1"/>
        <end position="88"/>
    </location>
</feature>
<feature type="domain" description="KOW" evidence="6">
    <location>
        <begin position="100"/>
        <end position="127"/>
    </location>
</feature>
<dbReference type="Gene3D" id="2.30.30.30">
    <property type="match status" value="1"/>
</dbReference>
<dbReference type="InterPro" id="IPR008991">
    <property type="entry name" value="Translation_prot_SH3-like_sf"/>
</dbReference>
<dbReference type="InterPro" id="IPR006645">
    <property type="entry name" value="NGN-like_dom"/>
</dbReference>
<dbReference type="InterPro" id="IPR043425">
    <property type="entry name" value="NusG-like"/>
</dbReference>
<dbReference type="GO" id="GO:0031564">
    <property type="term" value="P:transcription antitermination"/>
    <property type="evidence" value="ECO:0007669"/>
    <property type="project" value="UniProtKB-KW"/>
</dbReference>
<dbReference type="SMART" id="SM00738">
    <property type="entry name" value="NGN"/>
    <property type="match status" value="1"/>
</dbReference>
<dbReference type="NCBIfam" id="TIGR00922">
    <property type="entry name" value="nusG"/>
    <property type="match status" value="1"/>
</dbReference>
<keyword evidence="4" id="KW-0804">Transcription</keyword>
<dbReference type="Gene3D" id="3.30.70.940">
    <property type="entry name" value="NusG, N-terminal domain"/>
    <property type="match status" value="1"/>
</dbReference>
<protein>
    <recommendedName>
        <fullName evidence="8">Transcription termination/antitermination protein NusG</fullName>
    </recommendedName>
</protein>
<organism evidence="7">
    <name type="scientific">marine metagenome</name>
    <dbReference type="NCBI Taxonomy" id="408172"/>
    <lineage>
        <taxon>unclassified sequences</taxon>
        <taxon>metagenomes</taxon>
        <taxon>ecological metagenomes</taxon>
    </lineage>
</organism>
<dbReference type="InterPro" id="IPR015869">
    <property type="entry name" value="Transcrpt_antiterm_NusG_bac_CS"/>
</dbReference>
<evidence type="ECO:0000259" key="6">
    <source>
        <dbReference type="SMART" id="SM00739"/>
    </source>
</evidence>
<dbReference type="EMBL" id="UINC01018723">
    <property type="protein sequence ID" value="SVA78899.1"/>
    <property type="molecule type" value="Genomic_DNA"/>
</dbReference>
<dbReference type="SMART" id="SM00739">
    <property type="entry name" value="KOW"/>
    <property type="match status" value="1"/>
</dbReference>
<dbReference type="InterPro" id="IPR036735">
    <property type="entry name" value="NGN_dom_sf"/>
</dbReference>
<dbReference type="AlphaFoldDB" id="A0A381YPK8"/>
<dbReference type="InterPro" id="IPR014722">
    <property type="entry name" value="Rib_uL2_dom2"/>
</dbReference>
<dbReference type="InterPro" id="IPR001062">
    <property type="entry name" value="Transcrpt_antiterm_NusG"/>
</dbReference>
<evidence type="ECO:0000313" key="7">
    <source>
        <dbReference type="EMBL" id="SVA78899.1"/>
    </source>
</evidence>
<evidence type="ECO:0000256" key="1">
    <source>
        <dbReference type="ARBA" id="ARBA00022472"/>
    </source>
</evidence>
<dbReference type="PANTHER" id="PTHR30265:SF2">
    <property type="entry name" value="TRANSCRIPTION TERMINATION_ANTITERMINATION PROTEIN NUSG"/>
    <property type="match status" value="1"/>
</dbReference>
<evidence type="ECO:0000256" key="4">
    <source>
        <dbReference type="ARBA" id="ARBA00023163"/>
    </source>
</evidence>
<dbReference type="SUPFAM" id="SSF50104">
    <property type="entry name" value="Translation proteins SH3-like domain"/>
    <property type="match status" value="1"/>
</dbReference>
<dbReference type="Pfam" id="PF00467">
    <property type="entry name" value="KOW"/>
    <property type="match status" value="1"/>
</dbReference>
<evidence type="ECO:0000256" key="2">
    <source>
        <dbReference type="ARBA" id="ARBA00022814"/>
    </source>
</evidence>
<name>A0A381YPK8_9ZZZZ</name>
<proteinExistence type="predicted"/>
<dbReference type="PROSITE" id="PS01014">
    <property type="entry name" value="NUSG"/>
    <property type="match status" value="1"/>
</dbReference>
<dbReference type="CDD" id="cd09891">
    <property type="entry name" value="NGN_Bact_1"/>
    <property type="match status" value="1"/>
</dbReference>
<evidence type="ECO:0000259" key="5">
    <source>
        <dbReference type="SMART" id="SM00738"/>
    </source>
</evidence>
<dbReference type="PRINTS" id="PR00338">
    <property type="entry name" value="NUSGTNSCPFCT"/>
</dbReference>
<dbReference type="GO" id="GO:0032784">
    <property type="term" value="P:regulation of DNA-templated transcription elongation"/>
    <property type="evidence" value="ECO:0007669"/>
    <property type="project" value="InterPro"/>
</dbReference>
<dbReference type="GO" id="GO:0005829">
    <property type="term" value="C:cytosol"/>
    <property type="evidence" value="ECO:0007669"/>
    <property type="project" value="TreeGrafter"/>
</dbReference>
<evidence type="ECO:0000256" key="3">
    <source>
        <dbReference type="ARBA" id="ARBA00023015"/>
    </source>
</evidence>